<dbReference type="PANTHER" id="PTHR32248:SF4">
    <property type="entry name" value="RNA POLYMERASE SIGMA-54 FACTOR"/>
    <property type="match status" value="1"/>
</dbReference>
<evidence type="ECO:0000256" key="1">
    <source>
        <dbReference type="ARBA" id="ARBA00008798"/>
    </source>
</evidence>
<evidence type="ECO:0000256" key="9">
    <source>
        <dbReference type="SAM" id="Coils"/>
    </source>
</evidence>
<dbReference type="GO" id="GO:0003677">
    <property type="term" value="F:DNA binding"/>
    <property type="evidence" value="ECO:0007669"/>
    <property type="project" value="UniProtKB-KW"/>
</dbReference>
<dbReference type="EMBL" id="MDCO01000010">
    <property type="protein sequence ID" value="OEJ14489.1"/>
    <property type="molecule type" value="Genomic_DNA"/>
</dbReference>
<keyword evidence="4" id="KW-0548">Nucleotidyltransferase</keyword>
<organism evidence="12 13">
    <name type="scientific">Brachyspira hampsonii</name>
    <dbReference type="NCBI Taxonomy" id="1287055"/>
    <lineage>
        <taxon>Bacteria</taxon>
        <taxon>Pseudomonadati</taxon>
        <taxon>Spirochaetota</taxon>
        <taxon>Spirochaetia</taxon>
        <taxon>Brachyspirales</taxon>
        <taxon>Brachyspiraceae</taxon>
        <taxon>Brachyspira</taxon>
    </lineage>
</organism>
<feature type="coiled-coil region" evidence="9">
    <location>
        <begin position="280"/>
        <end position="307"/>
    </location>
</feature>
<keyword evidence="5" id="KW-0805">Transcription regulation</keyword>
<dbReference type="InterPro" id="IPR007634">
    <property type="entry name" value="RNA_pol_sigma_54_DNA-bd"/>
</dbReference>
<dbReference type="Pfam" id="PF04552">
    <property type="entry name" value="Sigma54_DBD"/>
    <property type="match status" value="1"/>
</dbReference>
<dbReference type="InterPro" id="IPR007046">
    <property type="entry name" value="RNA_pol_sigma_54_core-bd"/>
</dbReference>
<sequence length="438" mass="50524">MINNSLSANTYIKTRTAIKNDLRLNYQTRVWLDVISLPAIELKEKIEKAMEENPFLEYDFNDNYPKSSSRTSENDINSIIENTIENSKESLFSHLKSQIDITFNDKKEIELAEQICSFINEDGYLTVESGEISNILNADIKQIEKIISIIKTFDPYGVGAKNINECLSIQLKMKQKESDDKAIYDTAIKIVENYLDELSKKNYEKIALNLNIDVNTVLKALKLIQTLEPYPAREYDTSAVKYIVPELFIFKENEHWIVKTDETFIPHLKISKKYIKLLDREESKDSINFLKEKKKEAESLINASNDRKKTLLKIGEALLKFQINFFEYGKEFMKPLTLKDMSLEVSLSESTISRIANGKYLNTVWGTFSIKYFFSRAVGGGLGSRGVKEIIKRIIENSQAKLSDEKVRLILKSEGIDISRRTVAKYRKSMNIFSSRNR</sequence>
<comment type="caution">
    <text evidence="12">The sequence shown here is derived from an EMBL/GenBank/DDBJ whole genome shotgun (WGS) entry which is preliminary data.</text>
</comment>
<keyword evidence="6" id="KW-0731">Sigma factor</keyword>
<evidence type="ECO:0000256" key="7">
    <source>
        <dbReference type="ARBA" id="ARBA00023125"/>
    </source>
</evidence>
<dbReference type="GO" id="GO:0000428">
    <property type="term" value="C:DNA-directed RNA polymerase complex"/>
    <property type="evidence" value="ECO:0007669"/>
    <property type="project" value="UniProtKB-KW"/>
</dbReference>
<dbReference type="GO" id="GO:0016987">
    <property type="term" value="F:sigma factor activity"/>
    <property type="evidence" value="ECO:0007669"/>
    <property type="project" value="UniProtKB-KW"/>
</dbReference>
<evidence type="ECO:0000256" key="3">
    <source>
        <dbReference type="ARBA" id="ARBA00022679"/>
    </source>
</evidence>
<evidence type="ECO:0000256" key="6">
    <source>
        <dbReference type="ARBA" id="ARBA00023082"/>
    </source>
</evidence>
<dbReference type="Pfam" id="PF00309">
    <property type="entry name" value="Sigma54_AID"/>
    <property type="match status" value="1"/>
</dbReference>
<dbReference type="RefSeq" id="WP_069726655.1">
    <property type="nucleotide sequence ID" value="NZ_MDCO01000010.1"/>
</dbReference>
<dbReference type="Gene3D" id="1.10.10.60">
    <property type="entry name" value="Homeodomain-like"/>
    <property type="match status" value="1"/>
</dbReference>
<evidence type="ECO:0000256" key="8">
    <source>
        <dbReference type="ARBA" id="ARBA00023163"/>
    </source>
</evidence>
<evidence type="ECO:0000259" key="10">
    <source>
        <dbReference type="Pfam" id="PF04552"/>
    </source>
</evidence>
<feature type="domain" description="RNA polymerase sigma factor 54 core-binding" evidence="11">
    <location>
        <begin position="84"/>
        <end position="274"/>
    </location>
</feature>
<dbReference type="PANTHER" id="PTHR32248">
    <property type="entry name" value="RNA POLYMERASE SIGMA-54 FACTOR"/>
    <property type="match status" value="1"/>
</dbReference>
<dbReference type="InterPro" id="IPR038709">
    <property type="entry name" value="RpoN_core-bd_sf"/>
</dbReference>
<accession>A0A1E5NE98</accession>
<dbReference type="Gene3D" id="1.10.10.1330">
    <property type="entry name" value="RNA polymerase sigma-54 factor, core-binding domain"/>
    <property type="match status" value="1"/>
</dbReference>
<evidence type="ECO:0000313" key="13">
    <source>
        <dbReference type="Proteomes" id="UP000095247"/>
    </source>
</evidence>
<evidence type="ECO:0000256" key="5">
    <source>
        <dbReference type="ARBA" id="ARBA00023015"/>
    </source>
</evidence>
<dbReference type="InterPro" id="IPR000394">
    <property type="entry name" value="RNA_pol_sigma_54"/>
</dbReference>
<gene>
    <name evidence="12" type="ORF">BFL38_06595</name>
</gene>
<reference evidence="12 13" key="1">
    <citation type="submission" date="2016-08" db="EMBL/GenBank/DDBJ databases">
        <title>Characterization and recognition of Brachyspira hampsonii sp. nov., a novel intestinal spirochete that is pathogenic to pigs.</title>
        <authorList>
            <person name="Mirajkar N."/>
            <person name="La T."/>
            <person name="Phillips N."/>
            <person name="Hampson D."/>
            <person name="Gebhart C."/>
        </authorList>
    </citation>
    <scope>NUCLEOTIDE SEQUENCE [LARGE SCALE GENOMIC DNA]</scope>
    <source>
        <strain evidence="12 13">P280/1</strain>
    </source>
</reference>
<dbReference type="PROSITE" id="PS00718">
    <property type="entry name" value="SIGMA54_2"/>
    <property type="match status" value="1"/>
</dbReference>
<feature type="domain" description="RNA polymerase sigma factor 54 DNA-binding" evidence="10">
    <location>
        <begin position="289"/>
        <end position="438"/>
    </location>
</feature>
<keyword evidence="7" id="KW-0238">DNA-binding</keyword>
<proteinExistence type="inferred from homology"/>
<dbReference type="PRINTS" id="PR00045">
    <property type="entry name" value="SIGMA54FCT"/>
</dbReference>
<evidence type="ECO:0000256" key="2">
    <source>
        <dbReference type="ARBA" id="ARBA00022478"/>
    </source>
</evidence>
<dbReference type="NCBIfam" id="TIGR02395">
    <property type="entry name" value="rpoN_sigma"/>
    <property type="match status" value="1"/>
</dbReference>
<protein>
    <submittedName>
        <fullName evidence="12">RNA polymerase sigma-54 factor</fullName>
    </submittedName>
</protein>
<dbReference type="GO" id="GO:0016779">
    <property type="term" value="F:nucleotidyltransferase activity"/>
    <property type="evidence" value="ECO:0007669"/>
    <property type="project" value="UniProtKB-KW"/>
</dbReference>
<keyword evidence="9" id="KW-0175">Coiled coil</keyword>
<evidence type="ECO:0000259" key="11">
    <source>
        <dbReference type="Pfam" id="PF04963"/>
    </source>
</evidence>
<dbReference type="Pfam" id="PF04963">
    <property type="entry name" value="Sigma54_CBD"/>
    <property type="match status" value="1"/>
</dbReference>
<evidence type="ECO:0000256" key="4">
    <source>
        <dbReference type="ARBA" id="ARBA00022695"/>
    </source>
</evidence>
<dbReference type="GO" id="GO:0001216">
    <property type="term" value="F:DNA-binding transcription activator activity"/>
    <property type="evidence" value="ECO:0007669"/>
    <property type="project" value="InterPro"/>
</dbReference>
<evidence type="ECO:0000313" key="12">
    <source>
        <dbReference type="EMBL" id="OEJ14489.1"/>
    </source>
</evidence>
<dbReference type="Proteomes" id="UP000095247">
    <property type="component" value="Unassembled WGS sequence"/>
</dbReference>
<dbReference type="AlphaFoldDB" id="A0A1E5NE98"/>
<dbReference type="PROSITE" id="PS50044">
    <property type="entry name" value="SIGMA54_3"/>
    <property type="match status" value="1"/>
</dbReference>
<comment type="similarity">
    <text evidence="1">Belongs to the sigma-54 factor family.</text>
</comment>
<dbReference type="PIRSF" id="PIRSF000774">
    <property type="entry name" value="RpoN"/>
    <property type="match status" value="1"/>
</dbReference>
<keyword evidence="2" id="KW-0240">DNA-directed RNA polymerase</keyword>
<keyword evidence="3" id="KW-0808">Transferase</keyword>
<keyword evidence="8" id="KW-0804">Transcription</keyword>
<dbReference type="GO" id="GO:0006352">
    <property type="term" value="P:DNA-templated transcription initiation"/>
    <property type="evidence" value="ECO:0007669"/>
    <property type="project" value="InterPro"/>
</dbReference>
<name>A0A1E5NE98_9SPIR</name>